<dbReference type="InterPro" id="IPR050689">
    <property type="entry name" value="FKBP-type_PPIase"/>
</dbReference>
<keyword evidence="8" id="KW-1185">Reference proteome</keyword>
<evidence type="ECO:0000259" key="6">
    <source>
        <dbReference type="PROSITE" id="PS50059"/>
    </source>
</evidence>
<accession>A0ABR2YVG4</accession>
<dbReference type="Pfam" id="PF00254">
    <property type="entry name" value="FKBP_C"/>
    <property type="match status" value="1"/>
</dbReference>
<evidence type="ECO:0000256" key="3">
    <source>
        <dbReference type="ARBA" id="ARBA00023110"/>
    </source>
</evidence>
<dbReference type="InterPro" id="IPR001179">
    <property type="entry name" value="PPIase_FKBP_dom"/>
</dbReference>
<gene>
    <name evidence="7" type="ORF">WJX75_001796</name>
</gene>
<keyword evidence="3 5" id="KW-0697">Rotamase</keyword>
<evidence type="ECO:0000313" key="7">
    <source>
        <dbReference type="EMBL" id="KAK9915632.1"/>
    </source>
</evidence>
<dbReference type="InterPro" id="IPR046357">
    <property type="entry name" value="PPIase_dom_sf"/>
</dbReference>
<organism evidence="7 8">
    <name type="scientific">Coccomyxa subellipsoidea</name>
    <dbReference type="NCBI Taxonomy" id="248742"/>
    <lineage>
        <taxon>Eukaryota</taxon>
        <taxon>Viridiplantae</taxon>
        <taxon>Chlorophyta</taxon>
        <taxon>core chlorophytes</taxon>
        <taxon>Trebouxiophyceae</taxon>
        <taxon>Trebouxiophyceae incertae sedis</taxon>
        <taxon>Coccomyxaceae</taxon>
        <taxon>Coccomyxa</taxon>
    </lineage>
</organism>
<feature type="domain" description="PPIase FKBP-type" evidence="6">
    <location>
        <begin position="48"/>
        <end position="136"/>
    </location>
</feature>
<dbReference type="PANTHER" id="PTHR10516">
    <property type="entry name" value="PEPTIDYL-PROLYL CIS-TRANS ISOMERASE"/>
    <property type="match status" value="1"/>
</dbReference>
<name>A0ABR2YVG4_9CHLO</name>
<evidence type="ECO:0000313" key="8">
    <source>
        <dbReference type="Proteomes" id="UP001491310"/>
    </source>
</evidence>
<reference evidence="7 8" key="1">
    <citation type="journal article" date="2024" name="Nat. Commun.">
        <title>Phylogenomics reveals the evolutionary origins of lichenization in chlorophyte algae.</title>
        <authorList>
            <person name="Puginier C."/>
            <person name="Libourel C."/>
            <person name="Otte J."/>
            <person name="Skaloud P."/>
            <person name="Haon M."/>
            <person name="Grisel S."/>
            <person name="Petersen M."/>
            <person name="Berrin J.G."/>
            <person name="Delaux P.M."/>
            <person name="Dal Grande F."/>
            <person name="Keller J."/>
        </authorList>
    </citation>
    <scope>NUCLEOTIDE SEQUENCE [LARGE SCALE GENOMIC DNA]</scope>
    <source>
        <strain evidence="7 8">SAG 216-7</strain>
    </source>
</reference>
<comment type="caution">
    <text evidence="7">The sequence shown here is derived from an EMBL/GenBank/DDBJ whole genome shotgun (WGS) entry which is preliminary data.</text>
</comment>
<sequence length="136" mass="14667">MQRALFKSVPFQTRLSVPSARRISTSAIRMGVDIETIKQGDGSKPSKGQTVTVHYTGTLTNGKKFDSSRDRNSPFSFRLGAGEVIKGWDEGVAQLSTGERAKLTISPDYGYGARGAAGVIPPNATLIFDVELLSFK</sequence>
<keyword evidence="4 5" id="KW-0413">Isomerase</keyword>
<evidence type="ECO:0000256" key="5">
    <source>
        <dbReference type="PROSITE-ProRule" id="PRU00277"/>
    </source>
</evidence>
<proteinExistence type="predicted"/>
<protein>
    <recommendedName>
        <fullName evidence="2 5">peptidylprolyl isomerase</fullName>
        <ecNumber evidence="2 5">5.2.1.8</ecNumber>
    </recommendedName>
</protein>
<evidence type="ECO:0000256" key="4">
    <source>
        <dbReference type="ARBA" id="ARBA00023235"/>
    </source>
</evidence>
<dbReference type="Gene3D" id="3.10.50.40">
    <property type="match status" value="1"/>
</dbReference>
<dbReference type="EC" id="5.2.1.8" evidence="2 5"/>
<evidence type="ECO:0000256" key="2">
    <source>
        <dbReference type="ARBA" id="ARBA00013194"/>
    </source>
</evidence>
<dbReference type="SUPFAM" id="SSF54534">
    <property type="entry name" value="FKBP-like"/>
    <property type="match status" value="1"/>
</dbReference>
<dbReference type="Proteomes" id="UP001491310">
    <property type="component" value="Unassembled WGS sequence"/>
</dbReference>
<dbReference type="EMBL" id="JALJOT010000004">
    <property type="protein sequence ID" value="KAK9915632.1"/>
    <property type="molecule type" value="Genomic_DNA"/>
</dbReference>
<dbReference type="PROSITE" id="PS50059">
    <property type="entry name" value="FKBP_PPIASE"/>
    <property type="match status" value="1"/>
</dbReference>
<comment type="catalytic activity">
    <reaction evidence="1 5">
        <text>[protein]-peptidylproline (omega=180) = [protein]-peptidylproline (omega=0)</text>
        <dbReference type="Rhea" id="RHEA:16237"/>
        <dbReference type="Rhea" id="RHEA-COMP:10747"/>
        <dbReference type="Rhea" id="RHEA-COMP:10748"/>
        <dbReference type="ChEBI" id="CHEBI:83833"/>
        <dbReference type="ChEBI" id="CHEBI:83834"/>
        <dbReference type="EC" id="5.2.1.8"/>
    </reaction>
</comment>
<evidence type="ECO:0000256" key="1">
    <source>
        <dbReference type="ARBA" id="ARBA00000971"/>
    </source>
</evidence>
<dbReference type="PANTHER" id="PTHR10516:SF443">
    <property type="entry name" value="FK506-BINDING PROTEIN 59-RELATED"/>
    <property type="match status" value="1"/>
</dbReference>